<evidence type="ECO:0000256" key="2">
    <source>
        <dbReference type="ARBA" id="ARBA00022741"/>
    </source>
</evidence>
<comment type="caution">
    <text evidence="5">The sequence shown here is derived from an EMBL/GenBank/DDBJ whole genome shotgun (WGS) entry which is preliminary data.</text>
</comment>
<sequence length="325" mass="36780">MKDSVICVENLYRDYETTKGWLNKKKVIVKALAGISFEVKKGEIFGLLGPNGAGKTTTIKILSTLLAPTSGESRVLGYKTFGEENMIRQHINFIFGGELGVYRRLSGRDNLVYFSNLYKIRKNIRDKRIDELLELVGLSEKGDLKVETYSKGMIQRLQIARGLINDPEIIYLDEPTIGLDPIGARELRDIIKELSLRRKTILLTTHYMHEADELCDRIAIINKGKIVALDTPVNLKKQNRITSVLEINVLGIYDKELEEIKKIEGVETVAVKKNDQWQLILIQFKNTHNITQNVLNVLKNNTVISVNERGALLEDAYVRLVGGSI</sequence>
<dbReference type="SMART" id="SM00382">
    <property type="entry name" value="AAA"/>
    <property type="match status" value="1"/>
</dbReference>
<keyword evidence="1" id="KW-0813">Transport</keyword>
<organism evidence="5 6">
    <name type="scientific">Alkaliphilus serpentinus</name>
    <dbReference type="NCBI Taxonomy" id="1482731"/>
    <lineage>
        <taxon>Bacteria</taxon>
        <taxon>Bacillati</taxon>
        <taxon>Bacillota</taxon>
        <taxon>Clostridia</taxon>
        <taxon>Peptostreptococcales</taxon>
        <taxon>Natronincolaceae</taxon>
        <taxon>Alkaliphilus</taxon>
    </lineage>
</organism>
<evidence type="ECO:0000256" key="1">
    <source>
        <dbReference type="ARBA" id="ARBA00022448"/>
    </source>
</evidence>
<dbReference type="SUPFAM" id="SSF52540">
    <property type="entry name" value="P-loop containing nucleoside triphosphate hydrolases"/>
    <property type="match status" value="1"/>
</dbReference>
<proteinExistence type="predicted"/>
<dbReference type="Gene3D" id="3.40.50.300">
    <property type="entry name" value="P-loop containing nucleotide triphosphate hydrolases"/>
    <property type="match status" value="1"/>
</dbReference>
<dbReference type="OrthoDB" id="9804819at2"/>
<gene>
    <name evidence="5" type="ORF">F8153_08655</name>
</gene>
<dbReference type="PANTHER" id="PTHR42711">
    <property type="entry name" value="ABC TRANSPORTER ATP-BINDING PROTEIN"/>
    <property type="match status" value="1"/>
</dbReference>
<dbReference type="InterPro" id="IPR003439">
    <property type="entry name" value="ABC_transporter-like_ATP-bd"/>
</dbReference>
<name>A0A833HNN9_9FIRM</name>
<dbReference type="Pfam" id="PF00005">
    <property type="entry name" value="ABC_tran"/>
    <property type="match status" value="1"/>
</dbReference>
<keyword evidence="2" id="KW-0547">Nucleotide-binding</keyword>
<protein>
    <submittedName>
        <fullName evidence="5">ABC transporter ATP-binding protein</fullName>
    </submittedName>
</protein>
<evidence type="ECO:0000259" key="4">
    <source>
        <dbReference type="PROSITE" id="PS50893"/>
    </source>
</evidence>
<reference evidence="5 6" key="1">
    <citation type="submission" date="2019-10" db="EMBL/GenBank/DDBJ databases">
        <title>Alkaliphilus serpentinus sp. nov. and Alkaliphilus pronyensis sp. nov., two novel anaerobic alkaliphilic species isolated from the serpentinized-hosted hydrothermal field of the Prony Bay (New Caledonia).</title>
        <authorList>
            <person name="Postec A."/>
        </authorList>
    </citation>
    <scope>NUCLEOTIDE SEQUENCE [LARGE SCALE GENOMIC DNA]</scope>
    <source>
        <strain evidence="5 6">LacT</strain>
    </source>
</reference>
<keyword evidence="6" id="KW-1185">Reference proteome</keyword>
<evidence type="ECO:0000313" key="5">
    <source>
        <dbReference type="EMBL" id="KAB3529859.1"/>
    </source>
</evidence>
<dbReference type="PROSITE" id="PS50893">
    <property type="entry name" value="ABC_TRANSPORTER_2"/>
    <property type="match status" value="1"/>
</dbReference>
<dbReference type="RefSeq" id="WP_151865958.1">
    <property type="nucleotide sequence ID" value="NZ_WBZB01000025.1"/>
</dbReference>
<dbReference type="InterPro" id="IPR003593">
    <property type="entry name" value="AAA+_ATPase"/>
</dbReference>
<dbReference type="EMBL" id="WBZB01000025">
    <property type="protein sequence ID" value="KAB3529859.1"/>
    <property type="molecule type" value="Genomic_DNA"/>
</dbReference>
<dbReference type="InterPro" id="IPR017871">
    <property type="entry name" value="ABC_transporter-like_CS"/>
</dbReference>
<dbReference type="PANTHER" id="PTHR42711:SF18">
    <property type="entry name" value="ABC TRANSPORTER, ATP-BINDING PROTEIN"/>
    <property type="match status" value="1"/>
</dbReference>
<evidence type="ECO:0000256" key="3">
    <source>
        <dbReference type="ARBA" id="ARBA00022840"/>
    </source>
</evidence>
<dbReference type="Proteomes" id="UP000465601">
    <property type="component" value="Unassembled WGS sequence"/>
</dbReference>
<dbReference type="GO" id="GO:0016887">
    <property type="term" value="F:ATP hydrolysis activity"/>
    <property type="evidence" value="ECO:0007669"/>
    <property type="project" value="InterPro"/>
</dbReference>
<dbReference type="InterPro" id="IPR050763">
    <property type="entry name" value="ABC_transporter_ATP-binding"/>
</dbReference>
<dbReference type="PROSITE" id="PS00211">
    <property type="entry name" value="ABC_TRANSPORTER_1"/>
    <property type="match status" value="1"/>
</dbReference>
<dbReference type="GO" id="GO:0005524">
    <property type="term" value="F:ATP binding"/>
    <property type="evidence" value="ECO:0007669"/>
    <property type="project" value="UniProtKB-KW"/>
</dbReference>
<accession>A0A833HNN9</accession>
<evidence type="ECO:0000313" key="6">
    <source>
        <dbReference type="Proteomes" id="UP000465601"/>
    </source>
</evidence>
<keyword evidence="3 5" id="KW-0067">ATP-binding</keyword>
<dbReference type="AlphaFoldDB" id="A0A833HNN9"/>
<dbReference type="InterPro" id="IPR027417">
    <property type="entry name" value="P-loop_NTPase"/>
</dbReference>
<feature type="domain" description="ABC transporter" evidence="4">
    <location>
        <begin position="6"/>
        <end position="248"/>
    </location>
</feature>